<evidence type="ECO:0000256" key="1">
    <source>
        <dbReference type="ARBA" id="ARBA00022460"/>
    </source>
</evidence>
<organism evidence="5 6">
    <name type="scientific">Leptidea sinapis</name>
    <dbReference type="NCBI Taxonomy" id="189913"/>
    <lineage>
        <taxon>Eukaryota</taxon>
        <taxon>Metazoa</taxon>
        <taxon>Ecdysozoa</taxon>
        <taxon>Arthropoda</taxon>
        <taxon>Hexapoda</taxon>
        <taxon>Insecta</taxon>
        <taxon>Pterygota</taxon>
        <taxon>Neoptera</taxon>
        <taxon>Endopterygota</taxon>
        <taxon>Lepidoptera</taxon>
        <taxon>Glossata</taxon>
        <taxon>Ditrysia</taxon>
        <taxon>Papilionoidea</taxon>
        <taxon>Pieridae</taxon>
        <taxon>Dismorphiinae</taxon>
        <taxon>Leptidea</taxon>
    </lineage>
</organism>
<gene>
    <name evidence="5" type="ORF">LSINAPIS_LOCUS5674</name>
</gene>
<dbReference type="PANTHER" id="PTHR12236:SF75">
    <property type="entry name" value="CUTICULAR PROTEIN 62BB, ISOFORM A"/>
    <property type="match status" value="1"/>
</dbReference>
<proteinExistence type="predicted"/>
<dbReference type="InterPro" id="IPR051217">
    <property type="entry name" value="Insect_Cuticle_Struc_Prot"/>
</dbReference>
<feature type="compositionally biased region" description="Basic and acidic residues" evidence="4">
    <location>
        <begin position="138"/>
        <end position="155"/>
    </location>
</feature>
<sequence length="303" mass="33140">MQGRFEIYDMHEALASIKTTSEPLSISIELSCSVKYQHITVVSLMVAVCHGGAIGEGHSALSSQSIVRHDQPAHGAAYTPLVAHATPLIHAGPIVQHVAPIAHASPILQHLSHAPIAIAREHVEDQAPAHYEFSYSVEDPHTGDHKSQHESREGDVVQGQYSLVQPDGVLKEIKDNNTIQLIYLKFNAVVHNSAPSAQEANLQANVRAAQVAHAGAIVHAGPVVHAGPIVHAVHTAPLNKNWYQTGNGERRVNITIEEFPQELHTINSFMLVKACYVMLCIGTMRKMFEMKQQELDSHIRNTL</sequence>
<dbReference type="PROSITE" id="PS51155">
    <property type="entry name" value="CHIT_BIND_RR_2"/>
    <property type="match status" value="1"/>
</dbReference>
<dbReference type="AlphaFoldDB" id="A0A5E4Q5F5"/>
<feature type="region of interest" description="Disordered" evidence="4">
    <location>
        <begin position="136"/>
        <end position="158"/>
    </location>
</feature>
<name>A0A5E4Q5F5_9NEOP</name>
<keyword evidence="2" id="KW-0732">Signal</keyword>
<evidence type="ECO:0000256" key="3">
    <source>
        <dbReference type="PROSITE-ProRule" id="PRU00497"/>
    </source>
</evidence>
<dbReference type="GO" id="GO:0031012">
    <property type="term" value="C:extracellular matrix"/>
    <property type="evidence" value="ECO:0007669"/>
    <property type="project" value="TreeGrafter"/>
</dbReference>
<dbReference type="Pfam" id="PF00379">
    <property type="entry name" value="Chitin_bind_4"/>
    <property type="match status" value="1"/>
</dbReference>
<evidence type="ECO:0000256" key="4">
    <source>
        <dbReference type="SAM" id="MobiDB-lite"/>
    </source>
</evidence>
<accession>A0A5E4Q5F5</accession>
<keyword evidence="1 3" id="KW-0193">Cuticle</keyword>
<dbReference type="Proteomes" id="UP000324832">
    <property type="component" value="Unassembled WGS sequence"/>
</dbReference>
<reference evidence="5 6" key="1">
    <citation type="submission" date="2017-07" db="EMBL/GenBank/DDBJ databases">
        <authorList>
            <person name="Talla V."/>
            <person name="Backstrom N."/>
        </authorList>
    </citation>
    <scope>NUCLEOTIDE SEQUENCE [LARGE SCALE GENOMIC DNA]</scope>
</reference>
<keyword evidence="6" id="KW-1185">Reference proteome</keyword>
<dbReference type="InterPro" id="IPR000618">
    <property type="entry name" value="Insect_cuticle"/>
</dbReference>
<evidence type="ECO:0000256" key="2">
    <source>
        <dbReference type="ARBA" id="ARBA00022729"/>
    </source>
</evidence>
<protein>
    <submittedName>
        <fullName evidence="5">Uncharacterized protein</fullName>
    </submittedName>
</protein>
<evidence type="ECO:0000313" key="5">
    <source>
        <dbReference type="EMBL" id="VVC93499.1"/>
    </source>
</evidence>
<evidence type="ECO:0000313" key="6">
    <source>
        <dbReference type="Proteomes" id="UP000324832"/>
    </source>
</evidence>
<dbReference type="GO" id="GO:0005615">
    <property type="term" value="C:extracellular space"/>
    <property type="evidence" value="ECO:0007669"/>
    <property type="project" value="TreeGrafter"/>
</dbReference>
<dbReference type="GO" id="GO:0042302">
    <property type="term" value="F:structural constituent of cuticle"/>
    <property type="evidence" value="ECO:0007669"/>
    <property type="project" value="UniProtKB-UniRule"/>
</dbReference>
<dbReference type="EMBL" id="FZQP02001670">
    <property type="protein sequence ID" value="VVC93499.1"/>
    <property type="molecule type" value="Genomic_DNA"/>
</dbReference>
<dbReference type="PANTHER" id="PTHR12236">
    <property type="entry name" value="STRUCTURAL CONTITUENT OF CUTICLE"/>
    <property type="match status" value="1"/>
</dbReference>